<reference evidence="1" key="1">
    <citation type="submission" date="2020-08" db="EMBL/GenBank/DDBJ databases">
        <title>Genome public.</title>
        <authorList>
            <person name="Liu C."/>
            <person name="Sun Q."/>
        </authorList>
    </citation>
    <scope>NUCLEOTIDE SEQUENCE</scope>
    <source>
        <strain evidence="1">NSJ-32</strain>
    </source>
</reference>
<proteinExistence type="predicted"/>
<dbReference type="RefSeq" id="WP_177715655.1">
    <property type="nucleotide sequence ID" value="NZ_JACRSQ010000003.1"/>
</dbReference>
<accession>A0A926I008</accession>
<protein>
    <submittedName>
        <fullName evidence="1">Uncharacterized protein</fullName>
    </submittedName>
</protein>
<comment type="caution">
    <text evidence="1">The sequence shown here is derived from an EMBL/GenBank/DDBJ whole genome shotgun (WGS) entry which is preliminary data.</text>
</comment>
<evidence type="ECO:0000313" key="1">
    <source>
        <dbReference type="EMBL" id="MBC8542689.1"/>
    </source>
</evidence>
<dbReference type="EMBL" id="JACRSQ010000003">
    <property type="protein sequence ID" value="MBC8542689.1"/>
    <property type="molecule type" value="Genomic_DNA"/>
</dbReference>
<keyword evidence="2" id="KW-1185">Reference proteome</keyword>
<evidence type="ECO:0000313" key="2">
    <source>
        <dbReference type="Proteomes" id="UP000657006"/>
    </source>
</evidence>
<dbReference type="AlphaFoldDB" id="A0A926I008"/>
<sequence length="152" mass="17656">MIERIDPMDTLYKELSDKLHLPILIDYLLYSSASYNTDRPTEEEAWTALQTYLEQHGYAENELLDQIIAFTSLIQESYLMTGIKLGAQIANEFVLNPQDVERVEKIMVTNSDKETVMKEIAEKLRSHYLHSSDEETRRLLADIDVLFQTILL</sequence>
<name>A0A926I008_9FIRM</name>
<dbReference type="Proteomes" id="UP000657006">
    <property type="component" value="Unassembled WGS sequence"/>
</dbReference>
<gene>
    <name evidence="1" type="ORF">H8730_03890</name>
</gene>
<organism evidence="1 2">
    <name type="scientific">Bianquea renquensis</name>
    <dbReference type="NCBI Taxonomy" id="2763661"/>
    <lineage>
        <taxon>Bacteria</taxon>
        <taxon>Bacillati</taxon>
        <taxon>Bacillota</taxon>
        <taxon>Clostridia</taxon>
        <taxon>Eubacteriales</taxon>
        <taxon>Bianqueaceae</taxon>
        <taxon>Bianquea</taxon>
    </lineage>
</organism>